<dbReference type="AlphaFoldDB" id="A0A2S0MX35"/>
<keyword evidence="1" id="KW-0732">Signal</keyword>
<feature type="signal peptide" evidence="1">
    <location>
        <begin position="1"/>
        <end position="18"/>
    </location>
</feature>
<protein>
    <submittedName>
        <fullName evidence="2">Uncharacterized protein</fullName>
    </submittedName>
</protein>
<keyword evidence="3" id="KW-1185">Reference proteome</keyword>
<dbReference type="RefSeq" id="WP_106445436.1">
    <property type="nucleotide sequence ID" value="NZ_CP027669.1"/>
</dbReference>
<dbReference type="OrthoDB" id="9918432at2"/>
<reference evidence="2 3" key="1">
    <citation type="submission" date="2018-03" db="EMBL/GenBank/DDBJ databases">
        <title>Genome sequencing of Simplicispira sp.</title>
        <authorList>
            <person name="Kim S.-J."/>
            <person name="Heo J."/>
            <person name="Kwon S.-W."/>
        </authorList>
    </citation>
    <scope>NUCLEOTIDE SEQUENCE [LARGE SCALE GENOMIC DNA]</scope>
    <source>
        <strain evidence="2 3">SC1-8</strain>
    </source>
</reference>
<dbReference type="EMBL" id="CP027669">
    <property type="protein sequence ID" value="AVO40445.1"/>
    <property type="molecule type" value="Genomic_DNA"/>
</dbReference>
<dbReference type="Proteomes" id="UP000239326">
    <property type="component" value="Chromosome"/>
</dbReference>
<accession>A0A2S0MX35</accession>
<name>A0A2S0MX35_9BURK</name>
<sequence>MKKLAIAVLACCAFGAQAASSVGTLDNVVGNVSVGGQGFVAQAKNGMPLVEGSTVLVSSKGMATVALANGCTVSLMGSQHYTVNSKLTCEQSIASVKSLAATTRLAQAPLGTGTGGGAAGGAGAGAGGLAGLGAGTLAAIGGGIILTGAIIADQNKDKASGS</sequence>
<evidence type="ECO:0000313" key="2">
    <source>
        <dbReference type="EMBL" id="AVO40445.1"/>
    </source>
</evidence>
<gene>
    <name evidence="2" type="ORF">C6571_03360</name>
</gene>
<dbReference type="KEGG" id="simp:C6571_03360"/>
<proteinExistence type="predicted"/>
<evidence type="ECO:0000313" key="3">
    <source>
        <dbReference type="Proteomes" id="UP000239326"/>
    </source>
</evidence>
<organism evidence="2 3">
    <name type="scientific">Simplicispira suum</name>
    <dbReference type="NCBI Taxonomy" id="2109915"/>
    <lineage>
        <taxon>Bacteria</taxon>
        <taxon>Pseudomonadati</taxon>
        <taxon>Pseudomonadota</taxon>
        <taxon>Betaproteobacteria</taxon>
        <taxon>Burkholderiales</taxon>
        <taxon>Comamonadaceae</taxon>
        <taxon>Simplicispira</taxon>
    </lineage>
</organism>
<evidence type="ECO:0000256" key="1">
    <source>
        <dbReference type="SAM" id="SignalP"/>
    </source>
</evidence>
<feature type="chain" id="PRO_5015459131" evidence="1">
    <location>
        <begin position="19"/>
        <end position="162"/>
    </location>
</feature>